<evidence type="ECO:0000313" key="3">
    <source>
        <dbReference type="Proteomes" id="UP001159428"/>
    </source>
</evidence>
<protein>
    <recommendedName>
        <fullName evidence="1">Fibrinogen C-terminal domain-containing protein</fullName>
    </recommendedName>
</protein>
<dbReference type="InterPro" id="IPR036056">
    <property type="entry name" value="Fibrinogen-like_C"/>
</dbReference>
<gene>
    <name evidence="2" type="ORF">PMEA_00015044</name>
</gene>
<accession>A0AAU9X1R7</accession>
<dbReference type="Proteomes" id="UP001159428">
    <property type="component" value="Unassembled WGS sequence"/>
</dbReference>
<proteinExistence type="predicted"/>
<dbReference type="PANTHER" id="PTHR19143">
    <property type="entry name" value="FIBRINOGEN/TENASCIN/ANGIOPOEITIN"/>
    <property type="match status" value="1"/>
</dbReference>
<dbReference type="SUPFAM" id="SSF56496">
    <property type="entry name" value="Fibrinogen C-terminal domain-like"/>
    <property type="match status" value="1"/>
</dbReference>
<dbReference type="EMBL" id="CALNXJ010000027">
    <property type="protein sequence ID" value="CAH3133386.1"/>
    <property type="molecule type" value="Genomic_DNA"/>
</dbReference>
<dbReference type="GO" id="GO:0005615">
    <property type="term" value="C:extracellular space"/>
    <property type="evidence" value="ECO:0007669"/>
    <property type="project" value="TreeGrafter"/>
</dbReference>
<dbReference type="AlphaFoldDB" id="A0AAU9X1R7"/>
<dbReference type="PROSITE" id="PS51406">
    <property type="entry name" value="FIBRINOGEN_C_2"/>
    <property type="match status" value="1"/>
</dbReference>
<dbReference type="PANTHER" id="PTHR19143:SF458">
    <property type="entry name" value="FIBRINOGEN C-TERMINAL DOMAIN-CONTAINING PROTEIN-RELATED"/>
    <property type="match status" value="1"/>
</dbReference>
<dbReference type="InterPro" id="IPR002181">
    <property type="entry name" value="Fibrinogen_a/b/g_C_dom"/>
</dbReference>
<organism evidence="2 3">
    <name type="scientific">Pocillopora meandrina</name>
    <dbReference type="NCBI Taxonomy" id="46732"/>
    <lineage>
        <taxon>Eukaryota</taxon>
        <taxon>Metazoa</taxon>
        <taxon>Cnidaria</taxon>
        <taxon>Anthozoa</taxon>
        <taxon>Hexacorallia</taxon>
        <taxon>Scleractinia</taxon>
        <taxon>Astrocoeniina</taxon>
        <taxon>Pocilloporidae</taxon>
        <taxon>Pocillopora</taxon>
    </lineage>
</organism>
<dbReference type="InterPro" id="IPR014716">
    <property type="entry name" value="Fibrinogen_a/b/g_C_1"/>
</dbReference>
<dbReference type="InterPro" id="IPR050373">
    <property type="entry name" value="Fibrinogen_C-term_domain"/>
</dbReference>
<feature type="domain" description="Fibrinogen C-terminal" evidence="1">
    <location>
        <begin position="1"/>
        <end position="104"/>
    </location>
</feature>
<name>A0AAU9X1R7_9CNID</name>
<comment type="caution">
    <text evidence="2">The sequence shown here is derived from an EMBL/GenBank/DDBJ whole genome shotgun (WGS) entry which is preliminary data.</text>
</comment>
<evidence type="ECO:0000313" key="2">
    <source>
        <dbReference type="EMBL" id="CAH3133386.1"/>
    </source>
</evidence>
<dbReference type="Pfam" id="PF00147">
    <property type="entry name" value="Fibrinogen_C"/>
    <property type="match status" value="1"/>
</dbReference>
<keyword evidence="3" id="KW-1185">Reference proteome</keyword>
<evidence type="ECO:0000259" key="1">
    <source>
        <dbReference type="PROSITE" id="PS51406"/>
    </source>
</evidence>
<sequence>MSEKDKYKLILVRLILSGNSGDSLAFHRGMPFTTRDQENNDHVDHNCAIKFKGAWWYRGCHRSNLNCLYLRGYHSSSGDGVNWFQWKGYHYSLKRTEMKIRPKDF</sequence>
<reference evidence="2 3" key="1">
    <citation type="submission" date="2022-05" db="EMBL/GenBank/DDBJ databases">
        <authorList>
            <consortium name="Genoscope - CEA"/>
            <person name="William W."/>
        </authorList>
    </citation>
    <scope>NUCLEOTIDE SEQUENCE [LARGE SCALE GENOMIC DNA]</scope>
</reference>
<dbReference type="SMART" id="SM00186">
    <property type="entry name" value="FBG"/>
    <property type="match status" value="1"/>
</dbReference>
<dbReference type="Gene3D" id="3.90.215.10">
    <property type="entry name" value="Gamma Fibrinogen, chain A, domain 1"/>
    <property type="match status" value="1"/>
</dbReference>